<proteinExistence type="predicted"/>
<reference evidence="2 3" key="1">
    <citation type="submission" date="2023-01" db="EMBL/GenBank/DDBJ databases">
        <authorList>
            <person name="Whitehead M."/>
        </authorList>
    </citation>
    <scope>NUCLEOTIDE SEQUENCE [LARGE SCALE GENOMIC DNA]</scope>
</reference>
<accession>A0AAV0Y816</accession>
<sequence>MTTTLPRRLVPAGRLSTSSNTTAGDDNRPIYRCVITEQAQAQPTRLENGYLPERSLQWRHRRRTNTQTSPARDTRKRSTEQDKLTSPTATKTPTTDGATHVVKDTVATTRATAPTFWTTVTRDQSTLLLLNNICRVGTDCHTPAKGGETLGVPHRLISSKGHKLRARECEISEPVGNIYLEHHKCLAFFLMYLYIKFFSY</sequence>
<evidence type="ECO:0000256" key="1">
    <source>
        <dbReference type="SAM" id="MobiDB-lite"/>
    </source>
</evidence>
<protein>
    <submittedName>
        <fullName evidence="2">Uncharacterized protein</fullName>
    </submittedName>
</protein>
<feature type="compositionally biased region" description="Low complexity" evidence="1">
    <location>
        <begin position="85"/>
        <end position="99"/>
    </location>
</feature>
<feature type="compositionally biased region" description="Polar residues" evidence="1">
    <location>
        <begin position="15"/>
        <end position="24"/>
    </location>
</feature>
<dbReference type="Proteomes" id="UP001160148">
    <property type="component" value="Unassembled WGS sequence"/>
</dbReference>
<name>A0AAV0Y816_9HEMI</name>
<organism evidence="2 3">
    <name type="scientific">Macrosiphum euphorbiae</name>
    <name type="common">potato aphid</name>
    <dbReference type="NCBI Taxonomy" id="13131"/>
    <lineage>
        <taxon>Eukaryota</taxon>
        <taxon>Metazoa</taxon>
        <taxon>Ecdysozoa</taxon>
        <taxon>Arthropoda</taxon>
        <taxon>Hexapoda</taxon>
        <taxon>Insecta</taxon>
        <taxon>Pterygota</taxon>
        <taxon>Neoptera</taxon>
        <taxon>Paraneoptera</taxon>
        <taxon>Hemiptera</taxon>
        <taxon>Sternorrhyncha</taxon>
        <taxon>Aphidomorpha</taxon>
        <taxon>Aphidoidea</taxon>
        <taxon>Aphididae</taxon>
        <taxon>Macrosiphini</taxon>
        <taxon>Macrosiphum</taxon>
    </lineage>
</organism>
<feature type="region of interest" description="Disordered" evidence="1">
    <location>
        <begin position="1"/>
        <end position="27"/>
    </location>
</feature>
<feature type="compositionally biased region" description="Basic and acidic residues" evidence="1">
    <location>
        <begin position="72"/>
        <end position="83"/>
    </location>
</feature>
<evidence type="ECO:0000313" key="2">
    <source>
        <dbReference type="EMBL" id="CAI6377035.1"/>
    </source>
</evidence>
<feature type="region of interest" description="Disordered" evidence="1">
    <location>
        <begin position="44"/>
        <end position="100"/>
    </location>
</feature>
<dbReference type="EMBL" id="CARXXK010001628">
    <property type="protein sequence ID" value="CAI6377035.1"/>
    <property type="molecule type" value="Genomic_DNA"/>
</dbReference>
<comment type="caution">
    <text evidence="2">The sequence shown here is derived from an EMBL/GenBank/DDBJ whole genome shotgun (WGS) entry which is preliminary data.</text>
</comment>
<gene>
    <name evidence="2" type="ORF">MEUPH1_LOCUS30348</name>
</gene>
<dbReference type="AlphaFoldDB" id="A0AAV0Y816"/>
<evidence type="ECO:0000313" key="3">
    <source>
        <dbReference type="Proteomes" id="UP001160148"/>
    </source>
</evidence>
<keyword evidence="3" id="KW-1185">Reference proteome</keyword>